<organism evidence="3 4">
    <name type="scientific">Cytospora mali</name>
    <name type="common">Apple Valsa canker fungus</name>
    <name type="synonym">Valsa mali</name>
    <dbReference type="NCBI Taxonomy" id="578113"/>
    <lineage>
        <taxon>Eukaryota</taxon>
        <taxon>Fungi</taxon>
        <taxon>Dikarya</taxon>
        <taxon>Ascomycota</taxon>
        <taxon>Pezizomycotina</taxon>
        <taxon>Sordariomycetes</taxon>
        <taxon>Sordariomycetidae</taxon>
        <taxon>Diaporthales</taxon>
        <taxon>Cytosporaceae</taxon>
        <taxon>Cytospora</taxon>
    </lineage>
</organism>
<dbReference type="InterPro" id="IPR017438">
    <property type="entry name" value="ATP-NAD_kinase_N"/>
</dbReference>
<reference evidence="4" key="1">
    <citation type="submission" date="2014-12" db="EMBL/GenBank/DDBJ databases">
        <title>Genome Sequence of Valsa Canker Pathogens Uncovers a Specific Adaption of Colonization on Woody Bark.</title>
        <authorList>
            <person name="Yin Z."/>
            <person name="Liu H."/>
            <person name="Gao X."/>
            <person name="Li Z."/>
            <person name="Song N."/>
            <person name="Ke X."/>
            <person name="Dai Q."/>
            <person name="Wu Y."/>
            <person name="Sun Y."/>
            <person name="Xu J.-R."/>
            <person name="Kang Z.K."/>
            <person name="Wang L."/>
            <person name="Huang L."/>
        </authorList>
    </citation>
    <scope>NUCLEOTIDE SEQUENCE [LARGE SCALE GENOMIC DNA]</scope>
    <source>
        <strain evidence="4">SXYL134</strain>
    </source>
</reference>
<evidence type="ECO:0000313" key="3">
    <source>
        <dbReference type="EMBL" id="KUI61719.1"/>
    </source>
</evidence>
<evidence type="ECO:0000259" key="2">
    <source>
        <dbReference type="PROSITE" id="PS50146"/>
    </source>
</evidence>
<dbReference type="Gene3D" id="2.60.200.40">
    <property type="match status" value="1"/>
</dbReference>
<dbReference type="InterPro" id="IPR050187">
    <property type="entry name" value="Lipid_Phosphate_FormReg"/>
</dbReference>
<dbReference type="PROSITE" id="PS50146">
    <property type="entry name" value="DAGK"/>
    <property type="match status" value="1"/>
</dbReference>
<gene>
    <name evidence="3" type="ORF">VP1G_08867</name>
</gene>
<dbReference type="GO" id="GO:0016773">
    <property type="term" value="F:phosphotransferase activity, alcohol group as acceptor"/>
    <property type="evidence" value="ECO:0007669"/>
    <property type="project" value="UniProtKB-ARBA"/>
</dbReference>
<dbReference type="GO" id="GO:0046512">
    <property type="term" value="P:sphingosine biosynthetic process"/>
    <property type="evidence" value="ECO:0007669"/>
    <property type="project" value="TreeGrafter"/>
</dbReference>
<accession>A0A194VCV0</accession>
<dbReference type="EMBL" id="KN714785">
    <property type="protein sequence ID" value="KUI61719.1"/>
    <property type="molecule type" value="Genomic_DNA"/>
</dbReference>
<dbReference type="OrthoDB" id="3853857at2759"/>
<dbReference type="GO" id="GO:0001727">
    <property type="term" value="F:lipid kinase activity"/>
    <property type="evidence" value="ECO:0007669"/>
    <property type="project" value="TreeGrafter"/>
</dbReference>
<sequence length="551" mass="60514">MPQLSSAAPEVQADYPGPHYTIDLGRNVSLRIEDDSVFIQDGKANKSNKKNNRTCGFGSSGSSQSPTTRSIPLYDILWAELSEDRHTLTIDYAEELSKTRRGAAKLSFSTVATSSSSEDDGQHLYSSPDNITRWIDRLMNRSYGPASRQKRAYVLVNPHAGPGGAVKIWEEQVKPIFEAARMPMTIHETTFSGEAVGLAEKMDIDAFDIVVPCSGDGLPHEVFNGLGRRPDARRALQKIAVAHIPCGSGNALACNVFGTHRPSLAALAVVKGVATPMDLISITQGDRRKLSFLSQALGIIAEADLATEHLRWMGEHRFTYGVAMRILKKRVYPCDLYVKVDIDHKQGVREHYRRERENSSVVELDKMTTSTGTRTHVGRDSSVADSEEAAGSEHGAGLPPLKYGTVNDKLPAGWEKIDADNVGNFYCGNVAYMAPDVIFFNAAWINDGYMDLITVDGNVPTAKAPGLMLSVSNNSFFDNSLVTYRKVSAFRIIPKNQEDGYISIDGEKVPFEPFQAEVHQGLGMVITKRGLMEAPGPRNWDKVSMSERLMA</sequence>
<dbReference type="GO" id="GO:0005737">
    <property type="term" value="C:cytoplasm"/>
    <property type="evidence" value="ECO:0007669"/>
    <property type="project" value="TreeGrafter"/>
</dbReference>
<feature type="compositionally biased region" description="Low complexity" evidence="1">
    <location>
        <begin position="54"/>
        <end position="68"/>
    </location>
</feature>
<dbReference type="Pfam" id="PF24321">
    <property type="entry name" value="DUF7493"/>
    <property type="match status" value="1"/>
</dbReference>
<feature type="region of interest" description="Disordered" evidence="1">
    <location>
        <begin position="43"/>
        <end position="68"/>
    </location>
</feature>
<feature type="region of interest" description="Disordered" evidence="1">
    <location>
        <begin position="368"/>
        <end position="400"/>
    </location>
</feature>
<feature type="domain" description="DAGKc" evidence="2">
    <location>
        <begin position="147"/>
        <end position="286"/>
    </location>
</feature>
<dbReference type="Gene3D" id="3.40.50.10330">
    <property type="entry name" value="Probable inorganic polyphosphate/atp-NAD kinase, domain 1"/>
    <property type="match status" value="1"/>
</dbReference>
<dbReference type="STRING" id="694573.A0A194VCV0"/>
<evidence type="ECO:0000256" key="1">
    <source>
        <dbReference type="SAM" id="MobiDB-lite"/>
    </source>
</evidence>
<evidence type="ECO:0000313" key="4">
    <source>
        <dbReference type="Proteomes" id="UP000078576"/>
    </source>
</evidence>
<dbReference type="GO" id="GO:0016020">
    <property type="term" value="C:membrane"/>
    <property type="evidence" value="ECO:0007669"/>
    <property type="project" value="TreeGrafter"/>
</dbReference>
<name>A0A194VCV0_CYTMA</name>
<dbReference type="InterPro" id="IPR001206">
    <property type="entry name" value="Diacylglycerol_kinase_cat_dom"/>
</dbReference>
<keyword evidence="4" id="KW-1185">Reference proteome</keyword>
<dbReference type="AlphaFoldDB" id="A0A194VCV0"/>
<dbReference type="SMART" id="SM00046">
    <property type="entry name" value="DAGKc"/>
    <property type="match status" value="1"/>
</dbReference>
<keyword evidence="3" id="KW-0808">Transferase</keyword>
<protein>
    <submittedName>
        <fullName evidence="3">Sphingoid long chain base kinase 5</fullName>
    </submittedName>
</protein>
<dbReference type="Proteomes" id="UP000078576">
    <property type="component" value="Unassembled WGS sequence"/>
</dbReference>
<dbReference type="PANTHER" id="PTHR12358">
    <property type="entry name" value="SPHINGOSINE KINASE"/>
    <property type="match status" value="1"/>
</dbReference>
<dbReference type="InterPro" id="IPR016064">
    <property type="entry name" value="NAD/diacylglycerol_kinase_sf"/>
</dbReference>
<dbReference type="PANTHER" id="PTHR12358:SF31">
    <property type="entry name" value="ACYLGLYCEROL KINASE, MITOCHONDRIAL"/>
    <property type="match status" value="1"/>
</dbReference>
<dbReference type="InterPro" id="IPR055916">
    <property type="entry name" value="DUF7493"/>
</dbReference>
<keyword evidence="3" id="KW-0418">Kinase</keyword>
<proteinExistence type="predicted"/>
<dbReference type="Pfam" id="PF00781">
    <property type="entry name" value="DAGK_cat"/>
    <property type="match status" value="1"/>
</dbReference>
<dbReference type="SUPFAM" id="SSF111331">
    <property type="entry name" value="NAD kinase/diacylglycerol kinase-like"/>
    <property type="match status" value="1"/>
</dbReference>